<dbReference type="PRINTS" id="PR00625">
    <property type="entry name" value="JDOMAIN"/>
</dbReference>
<evidence type="ECO:0000256" key="3">
    <source>
        <dbReference type="ARBA" id="ARBA00009736"/>
    </source>
</evidence>
<keyword evidence="14" id="KW-1185">Reference proteome</keyword>
<dbReference type="InterPro" id="IPR023214">
    <property type="entry name" value="HAD_sf"/>
</dbReference>
<comment type="similarity">
    <text evidence="3 10">Belongs to the eukaryotic PMM family.</text>
</comment>
<dbReference type="InterPro" id="IPR005002">
    <property type="entry name" value="PMM"/>
</dbReference>
<dbReference type="Gene3D" id="3.40.50.1000">
    <property type="entry name" value="HAD superfamily/HAD-like"/>
    <property type="match status" value="1"/>
</dbReference>
<proteinExistence type="inferred from homology"/>
<evidence type="ECO:0000259" key="12">
    <source>
        <dbReference type="PROSITE" id="PS50076"/>
    </source>
</evidence>
<dbReference type="PANTHER" id="PTHR10466">
    <property type="entry name" value="PHOSPHOMANNOMUTASE"/>
    <property type="match status" value="1"/>
</dbReference>
<feature type="domain" description="J" evidence="12">
    <location>
        <begin position="12"/>
        <end position="81"/>
    </location>
</feature>
<dbReference type="InterPro" id="IPR036412">
    <property type="entry name" value="HAD-like_sf"/>
</dbReference>
<evidence type="ECO:0000256" key="5">
    <source>
        <dbReference type="ARBA" id="ARBA00012730"/>
    </source>
</evidence>
<protein>
    <recommendedName>
        <fullName evidence="5 10">Phosphomannomutase</fullName>
        <ecNumber evidence="5 10">5.4.2.8</ecNumber>
    </recommendedName>
</protein>
<keyword evidence="6 10" id="KW-0963">Cytoplasm</keyword>
<comment type="subunit">
    <text evidence="4 10">Homodimer.</text>
</comment>
<dbReference type="SFLD" id="SFLDG01143">
    <property type="entry name" value="C2.B.3:_Phosphomannomutase_Lik"/>
    <property type="match status" value="1"/>
</dbReference>
<comment type="catalytic activity">
    <reaction evidence="10">
        <text>alpha-D-mannose 1-phosphate = D-mannose 6-phosphate</text>
        <dbReference type="Rhea" id="RHEA:11140"/>
        <dbReference type="ChEBI" id="CHEBI:58409"/>
        <dbReference type="ChEBI" id="CHEBI:58735"/>
        <dbReference type="EC" id="5.4.2.8"/>
    </reaction>
</comment>
<name>A0ABR4GZN9_9EURO</name>
<feature type="region of interest" description="Disordered" evidence="11">
    <location>
        <begin position="32"/>
        <end position="56"/>
    </location>
</feature>
<evidence type="ECO:0000256" key="9">
    <source>
        <dbReference type="ARBA" id="ARBA00023235"/>
    </source>
</evidence>
<evidence type="ECO:0000256" key="6">
    <source>
        <dbReference type="ARBA" id="ARBA00022490"/>
    </source>
</evidence>
<organism evidence="13 14">
    <name type="scientific">Aspergillus granulosus</name>
    <dbReference type="NCBI Taxonomy" id="176169"/>
    <lineage>
        <taxon>Eukaryota</taxon>
        <taxon>Fungi</taxon>
        <taxon>Dikarya</taxon>
        <taxon>Ascomycota</taxon>
        <taxon>Pezizomycotina</taxon>
        <taxon>Eurotiomycetes</taxon>
        <taxon>Eurotiomycetidae</taxon>
        <taxon>Eurotiales</taxon>
        <taxon>Aspergillaceae</taxon>
        <taxon>Aspergillus</taxon>
        <taxon>Aspergillus subgen. Nidulantes</taxon>
    </lineage>
</organism>
<dbReference type="SUPFAM" id="SSF46565">
    <property type="entry name" value="Chaperone J-domain"/>
    <property type="match status" value="1"/>
</dbReference>
<evidence type="ECO:0000256" key="4">
    <source>
        <dbReference type="ARBA" id="ARBA00011738"/>
    </source>
</evidence>
<dbReference type="PANTHER" id="PTHR10466:SF0">
    <property type="entry name" value="PHOSPHOMANNOMUTASE"/>
    <property type="match status" value="1"/>
</dbReference>
<dbReference type="CDD" id="cd02585">
    <property type="entry name" value="HAD_PMM"/>
    <property type="match status" value="1"/>
</dbReference>
<evidence type="ECO:0000256" key="7">
    <source>
        <dbReference type="ARBA" id="ARBA00022723"/>
    </source>
</evidence>
<evidence type="ECO:0000256" key="8">
    <source>
        <dbReference type="ARBA" id="ARBA00022842"/>
    </source>
</evidence>
<dbReference type="SFLD" id="SFLDS00003">
    <property type="entry name" value="Haloacid_Dehalogenase"/>
    <property type="match status" value="1"/>
</dbReference>
<gene>
    <name evidence="13" type="ORF">BJX63DRAFT_439222</name>
</gene>
<dbReference type="Gene3D" id="1.10.287.110">
    <property type="entry name" value="DnaJ domain"/>
    <property type="match status" value="1"/>
</dbReference>
<comment type="pathway">
    <text evidence="2 10">Nucleotide-sugar biosynthesis; GDP-alpha-D-mannose biosynthesis; alpha-D-mannose 1-phosphate from D-fructose 6-phosphate: step 2/2.</text>
</comment>
<comment type="caution">
    <text evidence="13">The sequence shown here is derived from an EMBL/GenBank/DDBJ whole genome shotgun (WGS) entry which is preliminary data.</text>
</comment>
<evidence type="ECO:0000256" key="1">
    <source>
        <dbReference type="ARBA" id="ARBA00004496"/>
    </source>
</evidence>
<dbReference type="SMART" id="SM00271">
    <property type="entry name" value="DnaJ"/>
    <property type="match status" value="1"/>
</dbReference>
<dbReference type="InterPro" id="IPR036869">
    <property type="entry name" value="J_dom_sf"/>
</dbReference>
<comment type="subcellular location">
    <subcellularLocation>
        <location evidence="1 10">Cytoplasm</location>
    </subcellularLocation>
</comment>
<dbReference type="InterPro" id="IPR006379">
    <property type="entry name" value="HAD-SF_hydro_IIB"/>
</dbReference>
<reference evidence="13 14" key="1">
    <citation type="submission" date="2024-07" db="EMBL/GenBank/DDBJ databases">
        <title>Section-level genome sequencing and comparative genomics of Aspergillus sections Usti and Cavernicolus.</title>
        <authorList>
            <consortium name="Lawrence Berkeley National Laboratory"/>
            <person name="Nybo J.L."/>
            <person name="Vesth T.C."/>
            <person name="Theobald S."/>
            <person name="Frisvad J.C."/>
            <person name="Larsen T.O."/>
            <person name="Kjaerboelling I."/>
            <person name="Rothschild-Mancinelli K."/>
            <person name="Lyhne E.K."/>
            <person name="Kogle M.E."/>
            <person name="Barry K."/>
            <person name="Clum A."/>
            <person name="Na H."/>
            <person name="Ledsgaard L."/>
            <person name="Lin J."/>
            <person name="Lipzen A."/>
            <person name="Kuo A."/>
            <person name="Riley R."/>
            <person name="Mondo S."/>
            <person name="Labutti K."/>
            <person name="Haridas S."/>
            <person name="Pangalinan J."/>
            <person name="Salamov A.A."/>
            <person name="Simmons B.A."/>
            <person name="Magnuson J.K."/>
            <person name="Chen J."/>
            <person name="Drula E."/>
            <person name="Henrissat B."/>
            <person name="Wiebenga A."/>
            <person name="Lubbers R.J."/>
            <person name="Gomes A.C."/>
            <person name="Makela M.R."/>
            <person name="Stajich J."/>
            <person name="Grigoriev I.V."/>
            <person name="Mortensen U.H."/>
            <person name="De Vries R.P."/>
            <person name="Baker S.E."/>
            <person name="Andersen M.R."/>
        </authorList>
    </citation>
    <scope>NUCLEOTIDE SEQUENCE [LARGE SCALE GENOMIC DNA]</scope>
    <source>
        <strain evidence="13 14">CBS 588.65</strain>
    </source>
</reference>
<keyword evidence="9 10" id="KW-0413">Isomerase</keyword>
<dbReference type="PROSITE" id="PS50076">
    <property type="entry name" value="DNAJ_2"/>
    <property type="match status" value="1"/>
</dbReference>
<dbReference type="SFLD" id="SFLDG01140">
    <property type="entry name" value="C2.B:_Phosphomannomutase_and_P"/>
    <property type="match status" value="1"/>
</dbReference>
<dbReference type="NCBIfam" id="TIGR01484">
    <property type="entry name" value="HAD-SF-IIB"/>
    <property type="match status" value="1"/>
</dbReference>
<dbReference type="EC" id="5.4.2.8" evidence="5 10"/>
<evidence type="ECO:0000256" key="10">
    <source>
        <dbReference type="RuleBase" id="RU361118"/>
    </source>
</evidence>
<keyword evidence="7" id="KW-0479">Metal-binding</keyword>
<dbReference type="InterPro" id="IPR043169">
    <property type="entry name" value="PMM_cap"/>
</dbReference>
<dbReference type="Pfam" id="PF03332">
    <property type="entry name" value="PMM"/>
    <property type="match status" value="1"/>
</dbReference>
<comment type="function">
    <text evidence="10">Involved in the synthesis of the GDP-mannose and dolichol-phosphate-mannose required for a number of critical mannosyl transfer reactions.</text>
</comment>
<dbReference type="InterPro" id="IPR001623">
    <property type="entry name" value="DnaJ_domain"/>
</dbReference>
<dbReference type="Pfam" id="PF00226">
    <property type="entry name" value="DnaJ"/>
    <property type="match status" value="1"/>
</dbReference>
<evidence type="ECO:0000313" key="13">
    <source>
        <dbReference type="EMBL" id="KAL2808671.1"/>
    </source>
</evidence>
<dbReference type="Gene3D" id="3.30.1240.20">
    <property type="match status" value="1"/>
</dbReference>
<sequence>MPRKHKQKLIYKKDKILGVSPDASQREIRTAYKRESLKSHPDRVPEGSPEKAARTRKFQEINDAYYTLSDDTRRREYDARRNLEEELDEEEVPHGDGGFWSSFGFSSADREERSSEQFGSVFEEMLREEGMAGETGSGGGAMGHFWSFVGGVSGGALGFIIANAPGAIAGAVAGNRLGAVRDARGKSVYEVFLELPVNDRARLLSQLAAKMFCGYTLYHIVMSTTVGGAGLYPALESRPLRDTICLFDVDNTLSPARRPATQEMLQTLSLLRQKCAIGYVGGSDFSKQQEQLGSSTVNVTSLFDFCFAENGLTAYRLGKPLTGNSFIQWIGEEKYQQLVNFILKYIANLDIPKKRGTFIEFRNGMINRIEFEKYDKEHNIRLPFVEALKKEFPDYGLTFSIGGQISFDVFPAGWDKTYCLKHVEAEKEISGTEYKTIHFFGDKAYPGGNDWEIYDDSRTIGHAVKDPEDCLKQIKELFQI</sequence>
<dbReference type="SUPFAM" id="SSF56784">
    <property type="entry name" value="HAD-like"/>
    <property type="match status" value="1"/>
</dbReference>
<evidence type="ECO:0000313" key="14">
    <source>
        <dbReference type="Proteomes" id="UP001610334"/>
    </source>
</evidence>
<evidence type="ECO:0000256" key="2">
    <source>
        <dbReference type="ARBA" id="ARBA00004699"/>
    </source>
</evidence>
<dbReference type="Proteomes" id="UP001610334">
    <property type="component" value="Unassembled WGS sequence"/>
</dbReference>
<dbReference type="EMBL" id="JBFXLT010000106">
    <property type="protein sequence ID" value="KAL2808671.1"/>
    <property type="molecule type" value="Genomic_DNA"/>
</dbReference>
<keyword evidence="8" id="KW-0460">Magnesium</keyword>
<dbReference type="CDD" id="cd06257">
    <property type="entry name" value="DnaJ"/>
    <property type="match status" value="1"/>
</dbReference>
<evidence type="ECO:0000256" key="11">
    <source>
        <dbReference type="SAM" id="MobiDB-lite"/>
    </source>
</evidence>
<accession>A0ABR4GZN9</accession>